<dbReference type="Pfam" id="PF09553">
    <property type="entry name" value="RE_Eco47II"/>
    <property type="match status" value="1"/>
</dbReference>
<proteinExistence type="predicted"/>
<reference evidence="1 2" key="1">
    <citation type="submission" date="2017-08" db="EMBL/GenBank/DDBJ databases">
        <title>Reclassification of Bisgaard taxon 37 and 44.</title>
        <authorList>
            <person name="Christensen H."/>
        </authorList>
    </citation>
    <scope>NUCLEOTIDE SEQUENCE [LARGE SCALE GENOMIC DNA]</scope>
    <source>
        <strain evidence="1 2">EEAB3T1</strain>
    </source>
</reference>
<dbReference type="RefSeq" id="WP_119535086.1">
    <property type="nucleotide sequence ID" value="NZ_NRJF01000187.1"/>
</dbReference>
<keyword evidence="2" id="KW-1185">Reference proteome</keyword>
<keyword evidence="1" id="KW-0255">Endonuclease</keyword>
<keyword evidence="1" id="KW-0540">Nuclease</keyword>
<organism evidence="1 2">
    <name type="scientific">Psittacicella gerlachiana</name>
    <dbReference type="NCBI Taxonomy" id="2028574"/>
    <lineage>
        <taxon>Bacteria</taxon>
        <taxon>Pseudomonadati</taxon>
        <taxon>Pseudomonadota</taxon>
        <taxon>Gammaproteobacteria</taxon>
        <taxon>Pasteurellales</taxon>
        <taxon>Psittacicellaceae</taxon>
        <taxon>Psittacicella</taxon>
    </lineage>
</organism>
<evidence type="ECO:0000313" key="2">
    <source>
        <dbReference type="Proteomes" id="UP000265964"/>
    </source>
</evidence>
<sequence length="113" mass="13010">DENSSNAICVLVEVIAKKSQNIPWKISINKESQNNERIRKISIDKFYEIITGDKEAFKKLCDQLIITINKIAIEKNNDNFILGNNTVLQELEEIDKDKLLALYKLAFSTYQGF</sequence>
<dbReference type="InterPro" id="IPR019057">
    <property type="entry name" value="Restrct_endonuc_II_Eco47II"/>
</dbReference>
<dbReference type="GO" id="GO:0003677">
    <property type="term" value="F:DNA binding"/>
    <property type="evidence" value="ECO:0007669"/>
    <property type="project" value="InterPro"/>
</dbReference>
<dbReference type="EMBL" id="NRJF01000187">
    <property type="protein sequence ID" value="RIY33750.1"/>
    <property type="molecule type" value="Genomic_DNA"/>
</dbReference>
<dbReference type="AlphaFoldDB" id="A0A3A1Y955"/>
<dbReference type="Proteomes" id="UP000265964">
    <property type="component" value="Unassembled WGS sequence"/>
</dbReference>
<dbReference type="OrthoDB" id="9806692at2"/>
<gene>
    <name evidence="1" type="ORF">CKF59_06215</name>
</gene>
<comment type="caution">
    <text evidence="1">The sequence shown here is derived from an EMBL/GenBank/DDBJ whole genome shotgun (WGS) entry which is preliminary data.</text>
</comment>
<dbReference type="GO" id="GO:0009307">
    <property type="term" value="P:DNA restriction-modification system"/>
    <property type="evidence" value="ECO:0007669"/>
    <property type="project" value="InterPro"/>
</dbReference>
<keyword evidence="1" id="KW-0378">Hydrolase</keyword>
<name>A0A3A1Y955_9GAMM</name>
<evidence type="ECO:0000313" key="1">
    <source>
        <dbReference type="EMBL" id="RIY33750.1"/>
    </source>
</evidence>
<accession>A0A3A1Y955</accession>
<dbReference type="GO" id="GO:0009036">
    <property type="term" value="F:type II site-specific deoxyribonuclease activity"/>
    <property type="evidence" value="ECO:0007669"/>
    <property type="project" value="InterPro"/>
</dbReference>
<feature type="non-terminal residue" evidence="1">
    <location>
        <position position="1"/>
    </location>
</feature>
<protein>
    <submittedName>
        <fullName evidence="1">Restriction endonuclease</fullName>
    </submittedName>
</protein>